<dbReference type="GO" id="GO:0044614">
    <property type="term" value="C:nuclear pore cytoplasmic filaments"/>
    <property type="evidence" value="ECO:0007669"/>
    <property type="project" value="TreeGrafter"/>
</dbReference>
<evidence type="ECO:0000256" key="9">
    <source>
        <dbReference type="ARBA" id="ARBA00026227"/>
    </source>
</evidence>
<reference evidence="12" key="1">
    <citation type="submission" date="2022-07" db="EMBL/GenBank/DDBJ databases">
        <title>Phylogenomic reconstructions and comparative analyses of Kickxellomycotina fungi.</title>
        <authorList>
            <person name="Reynolds N.K."/>
            <person name="Stajich J.E."/>
            <person name="Barry K."/>
            <person name="Grigoriev I.V."/>
            <person name="Crous P."/>
            <person name="Smith M.E."/>
        </authorList>
    </citation>
    <scope>NUCLEOTIDE SEQUENCE</scope>
    <source>
        <strain evidence="12">NBRC 105413</strain>
    </source>
</reference>
<dbReference type="InterPro" id="IPR012476">
    <property type="entry name" value="GLE1"/>
</dbReference>
<name>A0A9W7XG33_9FUNG</name>
<evidence type="ECO:0000256" key="2">
    <source>
        <dbReference type="ARBA" id="ARBA00011056"/>
    </source>
</evidence>
<feature type="region of interest" description="Disordered" evidence="11">
    <location>
        <begin position="14"/>
        <end position="53"/>
    </location>
</feature>
<feature type="compositionally biased region" description="Low complexity" evidence="11">
    <location>
        <begin position="27"/>
        <end position="37"/>
    </location>
</feature>
<evidence type="ECO:0000256" key="3">
    <source>
        <dbReference type="ARBA" id="ARBA00022448"/>
    </source>
</evidence>
<accession>A0A9W7XG33</accession>
<dbReference type="GO" id="GO:0000822">
    <property type="term" value="F:inositol hexakisphosphate binding"/>
    <property type="evidence" value="ECO:0007669"/>
    <property type="project" value="TreeGrafter"/>
</dbReference>
<protein>
    <recommendedName>
        <fullName evidence="9">mRNA export factor GLE1</fullName>
    </recommendedName>
    <alternativeName>
        <fullName evidence="10">Nucleoporin GLE1</fullName>
    </alternativeName>
</protein>
<dbReference type="GO" id="GO:0031369">
    <property type="term" value="F:translation initiation factor binding"/>
    <property type="evidence" value="ECO:0007669"/>
    <property type="project" value="TreeGrafter"/>
</dbReference>
<dbReference type="PANTHER" id="PTHR12960">
    <property type="entry name" value="GLE-1-RELATED"/>
    <property type="match status" value="1"/>
</dbReference>
<feature type="region of interest" description="Disordered" evidence="11">
    <location>
        <begin position="213"/>
        <end position="268"/>
    </location>
</feature>
<evidence type="ECO:0000256" key="11">
    <source>
        <dbReference type="SAM" id="MobiDB-lite"/>
    </source>
</evidence>
<organism evidence="12 13">
    <name type="scientific">Coemansia asiatica</name>
    <dbReference type="NCBI Taxonomy" id="1052880"/>
    <lineage>
        <taxon>Eukaryota</taxon>
        <taxon>Fungi</taxon>
        <taxon>Fungi incertae sedis</taxon>
        <taxon>Zoopagomycota</taxon>
        <taxon>Kickxellomycotina</taxon>
        <taxon>Kickxellomycetes</taxon>
        <taxon>Kickxellales</taxon>
        <taxon>Kickxellaceae</taxon>
        <taxon>Coemansia</taxon>
    </lineage>
</organism>
<proteinExistence type="inferred from homology"/>
<evidence type="ECO:0000256" key="5">
    <source>
        <dbReference type="ARBA" id="ARBA00022927"/>
    </source>
</evidence>
<dbReference type="InterPro" id="IPR038506">
    <property type="entry name" value="GLE1-like_sf"/>
</dbReference>
<evidence type="ECO:0000256" key="10">
    <source>
        <dbReference type="ARBA" id="ARBA00029983"/>
    </source>
</evidence>
<dbReference type="Pfam" id="PF07817">
    <property type="entry name" value="GLE1"/>
    <property type="match status" value="1"/>
</dbReference>
<dbReference type="GO" id="GO:0005737">
    <property type="term" value="C:cytoplasm"/>
    <property type="evidence" value="ECO:0007669"/>
    <property type="project" value="TreeGrafter"/>
</dbReference>
<keyword evidence="7" id="KW-0906">Nuclear pore complex</keyword>
<keyword evidence="3" id="KW-0813">Transport</keyword>
<evidence type="ECO:0000256" key="4">
    <source>
        <dbReference type="ARBA" id="ARBA00022816"/>
    </source>
</evidence>
<comment type="similarity">
    <text evidence="2">Belongs to the GLE1 family.</text>
</comment>
<dbReference type="Gene3D" id="1.25.40.510">
    <property type="entry name" value="GLE1-like"/>
    <property type="match status" value="1"/>
</dbReference>
<dbReference type="GO" id="GO:0015031">
    <property type="term" value="P:protein transport"/>
    <property type="evidence" value="ECO:0007669"/>
    <property type="project" value="UniProtKB-KW"/>
</dbReference>
<dbReference type="GO" id="GO:0005543">
    <property type="term" value="F:phospholipid binding"/>
    <property type="evidence" value="ECO:0007669"/>
    <property type="project" value="TreeGrafter"/>
</dbReference>
<keyword evidence="13" id="KW-1185">Reference proteome</keyword>
<keyword evidence="4" id="KW-0509">mRNA transport</keyword>
<evidence type="ECO:0000256" key="8">
    <source>
        <dbReference type="ARBA" id="ARBA00023242"/>
    </source>
</evidence>
<comment type="subcellular location">
    <subcellularLocation>
        <location evidence="1">Nucleus</location>
        <location evidence="1">Nuclear pore complex</location>
    </subcellularLocation>
</comment>
<dbReference type="GO" id="GO:0016973">
    <property type="term" value="P:poly(A)+ mRNA export from nucleus"/>
    <property type="evidence" value="ECO:0007669"/>
    <property type="project" value="InterPro"/>
</dbReference>
<gene>
    <name evidence="12" type="ORF">LPJ64_005449</name>
</gene>
<keyword evidence="8" id="KW-0539">Nucleus</keyword>
<keyword evidence="6" id="KW-0811">Translocation</keyword>
<comment type="caution">
    <text evidence="12">The sequence shown here is derived from an EMBL/GenBank/DDBJ whole genome shotgun (WGS) entry which is preliminary data.</text>
</comment>
<evidence type="ECO:0000256" key="1">
    <source>
        <dbReference type="ARBA" id="ARBA00004567"/>
    </source>
</evidence>
<evidence type="ECO:0000313" key="12">
    <source>
        <dbReference type="EMBL" id="KAJ1642732.1"/>
    </source>
</evidence>
<evidence type="ECO:0000313" key="13">
    <source>
        <dbReference type="Proteomes" id="UP001145021"/>
    </source>
</evidence>
<evidence type="ECO:0000256" key="7">
    <source>
        <dbReference type="ARBA" id="ARBA00023132"/>
    </source>
</evidence>
<dbReference type="EMBL" id="JANBOH010000347">
    <property type="protein sequence ID" value="KAJ1642732.1"/>
    <property type="molecule type" value="Genomic_DNA"/>
</dbReference>
<evidence type="ECO:0000256" key="6">
    <source>
        <dbReference type="ARBA" id="ARBA00023010"/>
    </source>
</evidence>
<dbReference type="Proteomes" id="UP001145021">
    <property type="component" value="Unassembled WGS sequence"/>
</dbReference>
<sequence length="588" mass="65486">MKYGLKQQRLHYYIDSSSESDKDSDNENSNSNVSSSEFTLETTRRFSGFHRTKPRKIIAMPRRRTSDSSVQRSGATCGLAMRKEGFSAHLPPLPASVAFPLKFNGARAKGAAMSSAYAKGEHYRELAERARMKLRRVSVDGIAIARASACSSFAQPIHRELEETRKFLSELSVDPAHASNIAAVAIDSAVSSTLAQIEQMRRDFECRRKEEELARKKAEEERIREEQRKKDEAAKNALEEKQKLERQAVEAKQKAAEAKNKAAAEKEAEDRAMAAAEAAAKAAQSQAKQVSPEALEWATKYRNMYRQLMDGLAMRIRGNLTAKNYCVRQRGLITRGVGQLKDSMEFVNRVARTIAGIVDESAQLHGTDTQEWMLNLVAKAFVKQAEKEVSVAHHAAYPLAAAAVLLMQRYPRLIDMLLVRLIKKCPYVVPQFFPKKDGQTPDEYLRSIGYKEKDDDELESEGIYMERMAGMIALFAAVTQTQALNGQPNPLPVSYAWAWFARMLNLPPRSISPLLINAFLSIAGTSLLAAYKGQFKKAMDLLAKEWIPAIAATDPVAIAAKSNLAGFVDTYRQTGKLTECKGRVIKIA</sequence>
<dbReference type="AlphaFoldDB" id="A0A9W7XG33"/>
<dbReference type="PANTHER" id="PTHR12960:SF0">
    <property type="entry name" value="MRNA EXPORT FACTOR GLE1"/>
    <property type="match status" value="1"/>
</dbReference>
<keyword evidence="5" id="KW-0653">Protein transport</keyword>